<keyword evidence="2" id="KW-1185">Reference proteome</keyword>
<proteinExistence type="predicted"/>
<gene>
    <name evidence="1" type="ORF">H0921_01250</name>
</gene>
<reference evidence="1 2" key="1">
    <citation type="submission" date="2020-07" db="EMBL/GenBank/DDBJ databases">
        <title>Thermogemmata thermophila gen. nov., sp. nov., a novel moderate thermophilic planctomycete from a Kamchatka hot spring.</title>
        <authorList>
            <person name="Elcheninov A.G."/>
            <person name="Podosokorskaya O.A."/>
            <person name="Kovaleva O.L."/>
            <person name="Novikov A."/>
            <person name="Bonch-Osmolovskaya E.A."/>
            <person name="Toshchakov S.V."/>
            <person name="Kublanov I.V."/>
        </authorList>
    </citation>
    <scope>NUCLEOTIDE SEQUENCE [LARGE SCALE GENOMIC DNA]</scope>
    <source>
        <strain evidence="1 2">2918</strain>
    </source>
</reference>
<dbReference type="AlphaFoldDB" id="A0A7V9AA98"/>
<sequence>MASGAGSLDAPPLTLGFLTILQDVTGWIGGYLVTNSWGRPLEFRLTTAVQPNRVQKALYGPTLQEYVFADLIGKTLVEKSSTPVSLIVTDLVPLWTLRKRIPIPLVIVASHPMTNSSATELLYLEHPRARQGVWLPVWASSDGESIKALLDQIDPAVELSEPFSRIREAVAEARKLGANHRAA</sequence>
<organism evidence="1 2">
    <name type="scientific">Thermogemmata fonticola</name>
    <dbReference type="NCBI Taxonomy" id="2755323"/>
    <lineage>
        <taxon>Bacteria</taxon>
        <taxon>Pseudomonadati</taxon>
        <taxon>Planctomycetota</taxon>
        <taxon>Planctomycetia</taxon>
        <taxon>Gemmatales</taxon>
        <taxon>Gemmataceae</taxon>
        <taxon>Thermogemmata</taxon>
    </lineage>
</organism>
<dbReference type="EMBL" id="JACEFB010000001">
    <property type="protein sequence ID" value="MBA2224783.1"/>
    <property type="molecule type" value="Genomic_DNA"/>
</dbReference>
<dbReference type="Proteomes" id="UP000542342">
    <property type="component" value="Unassembled WGS sequence"/>
</dbReference>
<evidence type="ECO:0000313" key="1">
    <source>
        <dbReference type="EMBL" id="MBA2224783.1"/>
    </source>
</evidence>
<protein>
    <submittedName>
        <fullName evidence="1">Uncharacterized protein</fullName>
    </submittedName>
</protein>
<comment type="caution">
    <text evidence="1">The sequence shown here is derived from an EMBL/GenBank/DDBJ whole genome shotgun (WGS) entry which is preliminary data.</text>
</comment>
<name>A0A7V9AA98_9BACT</name>
<evidence type="ECO:0000313" key="2">
    <source>
        <dbReference type="Proteomes" id="UP000542342"/>
    </source>
</evidence>
<accession>A0A7V9AA98</accession>